<name>A0A3A1UP68_9BACL</name>
<keyword evidence="5" id="KW-0624">Polysaccharide degradation</keyword>
<dbReference type="CDD" id="cd00063">
    <property type="entry name" value="FN3"/>
    <property type="match status" value="1"/>
</dbReference>
<keyword evidence="4 7" id="KW-0378">Hydrolase</keyword>
<feature type="signal peptide" evidence="8">
    <location>
        <begin position="1"/>
        <end position="35"/>
    </location>
</feature>
<evidence type="ECO:0000256" key="2">
    <source>
        <dbReference type="ARBA" id="ARBA00009121"/>
    </source>
</evidence>
<dbReference type="EC" id="3.2.1.14" evidence="3"/>
<dbReference type="SUPFAM" id="SSF51445">
    <property type="entry name" value="(Trans)glycosidases"/>
    <property type="match status" value="1"/>
</dbReference>
<dbReference type="InterPro" id="IPR013783">
    <property type="entry name" value="Ig-like_fold"/>
</dbReference>
<dbReference type="InterPro" id="IPR036116">
    <property type="entry name" value="FN3_sf"/>
</dbReference>
<dbReference type="SMART" id="SM00060">
    <property type="entry name" value="FN3"/>
    <property type="match status" value="1"/>
</dbReference>
<evidence type="ECO:0000256" key="7">
    <source>
        <dbReference type="RuleBase" id="RU000489"/>
    </source>
</evidence>
<evidence type="ECO:0000256" key="3">
    <source>
        <dbReference type="ARBA" id="ARBA00012729"/>
    </source>
</evidence>
<feature type="domain" description="Fibronectin type-III" evidence="9">
    <location>
        <begin position="45"/>
        <end position="130"/>
    </location>
</feature>
<dbReference type="PROSITE" id="PS50853">
    <property type="entry name" value="FN3"/>
    <property type="match status" value="1"/>
</dbReference>
<dbReference type="PROSITE" id="PS51910">
    <property type="entry name" value="GH18_2"/>
    <property type="match status" value="1"/>
</dbReference>
<dbReference type="PROSITE" id="PS01095">
    <property type="entry name" value="GH18_1"/>
    <property type="match status" value="1"/>
</dbReference>
<dbReference type="InterPro" id="IPR017853">
    <property type="entry name" value="GH"/>
</dbReference>
<evidence type="ECO:0000259" key="10">
    <source>
        <dbReference type="PROSITE" id="PS51910"/>
    </source>
</evidence>
<dbReference type="AlphaFoldDB" id="A0A3A1UP68"/>
<gene>
    <name evidence="11" type="ORF">D3P08_21590</name>
</gene>
<dbReference type="EMBL" id="QXQA01000016">
    <property type="protein sequence ID" value="RIX50144.1"/>
    <property type="molecule type" value="Genomic_DNA"/>
</dbReference>
<dbReference type="OrthoDB" id="9775889at2"/>
<dbReference type="InterPro" id="IPR011583">
    <property type="entry name" value="Chitinase_II/V-like_cat"/>
</dbReference>
<feature type="domain" description="GH18" evidence="10">
    <location>
        <begin position="133"/>
        <end position="496"/>
    </location>
</feature>
<dbReference type="GO" id="GO:0008843">
    <property type="term" value="F:endochitinase activity"/>
    <property type="evidence" value="ECO:0007669"/>
    <property type="project" value="UniProtKB-EC"/>
</dbReference>
<dbReference type="Pfam" id="PF00041">
    <property type="entry name" value="fn3"/>
    <property type="match status" value="1"/>
</dbReference>
<keyword evidence="8" id="KW-0732">Signal</keyword>
<dbReference type="InterPro" id="IPR050314">
    <property type="entry name" value="Glycosyl_Hydrlase_18"/>
</dbReference>
<organism evidence="11 12">
    <name type="scientific">Paenibacillus nanensis</name>
    <dbReference type="NCBI Taxonomy" id="393251"/>
    <lineage>
        <taxon>Bacteria</taxon>
        <taxon>Bacillati</taxon>
        <taxon>Bacillota</taxon>
        <taxon>Bacilli</taxon>
        <taxon>Bacillales</taxon>
        <taxon>Paenibacillaceae</taxon>
        <taxon>Paenibacillus</taxon>
    </lineage>
</organism>
<evidence type="ECO:0000313" key="12">
    <source>
        <dbReference type="Proteomes" id="UP000266482"/>
    </source>
</evidence>
<dbReference type="Gene3D" id="3.10.50.10">
    <property type="match status" value="1"/>
</dbReference>
<reference evidence="11 12" key="1">
    <citation type="submission" date="2018-09" db="EMBL/GenBank/DDBJ databases">
        <title>Paenibacillus aracenensis nov. sp. isolated from a cave in southern Spain.</title>
        <authorList>
            <person name="Jurado V."/>
            <person name="Gutierrez-Patricio S."/>
            <person name="Gonzalez-Pimentel J.L."/>
            <person name="Miller A.Z."/>
            <person name="Laiz L."/>
            <person name="Saiz-Jimenez C."/>
        </authorList>
    </citation>
    <scope>NUCLEOTIDE SEQUENCE [LARGE SCALE GENOMIC DNA]</scope>
    <source>
        <strain evidence="11 12">DSM 22867</strain>
    </source>
</reference>
<dbReference type="InterPro" id="IPR003961">
    <property type="entry name" value="FN3_dom"/>
</dbReference>
<dbReference type="Proteomes" id="UP000266482">
    <property type="component" value="Unassembled WGS sequence"/>
</dbReference>
<evidence type="ECO:0000259" key="9">
    <source>
        <dbReference type="PROSITE" id="PS50853"/>
    </source>
</evidence>
<dbReference type="InterPro" id="IPR029070">
    <property type="entry name" value="Chitinase_insertion_sf"/>
</dbReference>
<dbReference type="Pfam" id="PF00704">
    <property type="entry name" value="Glyco_hydro_18"/>
    <property type="match status" value="1"/>
</dbReference>
<keyword evidence="5" id="KW-0146">Chitin degradation</keyword>
<dbReference type="GO" id="GO:0005975">
    <property type="term" value="P:carbohydrate metabolic process"/>
    <property type="evidence" value="ECO:0007669"/>
    <property type="project" value="InterPro"/>
</dbReference>
<comment type="similarity">
    <text evidence="2">Belongs to the glycosyl hydrolase 18 family. Chitinase class II subfamily.</text>
</comment>
<dbReference type="SUPFAM" id="SSF54556">
    <property type="entry name" value="Chitinase insertion domain"/>
    <property type="match status" value="1"/>
</dbReference>
<dbReference type="Gene3D" id="3.20.20.80">
    <property type="entry name" value="Glycosidases"/>
    <property type="match status" value="1"/>
</dbReference>
<dbReference type="Gene3D" id="2.60.40.10">
    <property type="entry name" value="Immunoglobulins"/>
    <property type="match status" value="1"/>
</dbReference>
<protein>
    <recommendedName>
        <fullName evidence="3">chitinase</fullName>
        <ecNumber evidence="3">3.2.1.14</ecNumber>
    </recommendedName>
</protein>
<keyword evidence="12" id="KW-1185">Reference proteome</keyword>
<dbReference type="RefSeq" id="WP_119602193.1">
    <property type="nucleotide sequence ID" value="NZ_QXQA01000016.1"/>
</dbReference>
<evidence type="ECO:0000256" key="8">
    <source>
        <dbReference type="SAM" id="SignalP"/>
    </source>
</evidence>
<dbReference type="GO" id="GO:0008061">
    <property type="term" value="F:chitin binding"/>
    <property type="evidence" value="ECO:0007669"/>
    <property type="project" value="InterPro"/>
</dbReference>
<evidence type="ECO:0000313" key="11">
    <source>
        <dbReference type="EMBL" id="RIX50144.1"/>
    </source>
</evidence>
<dbReference type="SUPFAM" id="SSF49265">
    <property type="entry name" value="Fibronectin type III"/>
    <property type="match status" value="1"/>
</dbReference>
<evidence type="ECO:0000256" key="1">
    <source>
        <dbReference type="ARBA" id="ARBA00000822"/>
    </source>
</evidence>
<dbReference type="InterPro" id="IPR001223">
    <property type="entry name" value="Glyco_hydro18_cat"/>
</dbReference>
<evidence type="ECO:0000256" key="6">
    <source>
        <dbReference type="ARBA" id="ARBA00023295"/>
    </source>
</evidence>
<evidence type="ECO:0000256" key="4">
    <source>
        <dbReference type="ARBA" id="ARBA00022801"/>
    </source>
</evidence>
<keyword evidence="5" id="KW-0119">Carbohydrate metabolism</keyword>
<dbReference type="GO" id="GO:0006032">
    <property type="term" value="P:chitin catabolic process"/>
    <property type="evidence" value="ECO:0007669"/>
    <property type="project" value="UniProtKB-KW"/>
</dbReference>
<comment type="catalytic activity">
    <reaction evidence="1">
        <text>Random endo-hydrolysis of N-acetyl-beta-D-glucosaminide (1-&gt;4)-beta-linkages in chitin and chitodextrins.</text>
        <dbReference type="EC" id="3.2.1.14"/>
    </reaction>
</comment>
<accession>A0A3A1UP68</accession>
<feature type="chain" id="PRO_5017398140" description="chitinase" evidence="8">
    <location>
        <begin position="36"/>
        <end position="496"/>
    </location>
</feature>
<dbReference type="SMART" id="SM00636">
    <property type="entry name" value="Glyco_18"/>
    <property type="match status" value="1"/>
</dbReference>
<dbReference type="InterPro" id="IPR001579">
    <property type="entry name" value="Glyco_hydro_18_chit_AS"/>
</dbReference>
<keyword evidence="6 7" id="KW-0326">Glycosidase</keyword>
<dbReference type="PANTHER" id="PTHR11177:SF317">
    <property type="entry name" value="CHITINASE 12-RELATED"/>
    <property type="match status" value="1"/>
</dbReference>
<evidence type="ECO:0000256" key="5">
    <source>
        <dbReference type="ARBA" id="ARBA00023024"/>
    </source>
</evidence>
<comment type="caution">
    <text evidence="11">The sequence shown here is derived from an EMBL/GenBank/DDBJ whole genome shotgun (WGS) entry which is preliminary data.</text>
</comment>
<dbReference type="CDD" id="cd06548">
    <property type="entry name" value="GH18_chitinase"/>
    <property type="match status" value="1"/>
</dbReference>
<dbReference type="PANTHER" id="PTHR11177">
    <property type="entry name" value="CHITINASE"/>
    <property type="match status" value="1"/>
</dbReference>
<proteinExistence type="inferred from homology"/>
<sequence>MPSSFKSAPSFLLFFLFFALHFILLFSIGANQAQAAPQDRRAPIAPAKLTVKDTSDKTVTLAWKASKDDRGVSRYEIFSGESKVGTSETAVYKVAGLKPETEYSFKVRAVDQAGNQSPSSAPVTIKTLPNLSKAVIGYYPSWSAYSGHEISELDGSKLTHINYAFANIGSDLKIELGDPHADVERRFGNESPADAFYGNFNQLKKLKQRYPHLRTFISVGGWSWSSKFSDVALTDASRGAFADSAVAFLTKYGFDGIDIDWEYPVSGGMAGNAKRPADKQNFTLLMQKLREKLDAQSQKDGKTYLLSIAGASTSSYTRNVELSKLQEYVDFVNVMSYDIRGTWDSMTGLNAPLYRDPDSAFSWDWSVDDSIRLYLSEGVPASKLVMGVPFYGYQYQNVQGTGRGGLYQSFTGGGSVTYGKIASLYLNKGYTRYFHSASKVPYLFNGTTFISYDDPESIGYKAAYAKEQGLAGVMAWSLTHDTSSGALLKALYEGLQ</sequence>